<evidence type="ECO:0000313" key="1">
    <source>
        <dbReference type="EMBL" id="RLC36214.1"/>
    </source>
</evidence>
<gene>
    <name evidence="1" type="ORF">DRH29_05025</name>
</gene>
<name>A0A420ZBD0_UNCK3</name>
<accession>A0A420ZBD0</accession>
<evidence type="ECO:0000313" key="2">
    <source>
        <dbReference type="Proteomes" id="UP000281261"/>
    </source>
</evidence>
<dbReference type="InterPro" id="IPR014061">
    <property type="entry name" value="BrxL-like"/>
</dbReference>
<reference evidence="1 2" key="1">
    <citation type="submission" date="2018-06" db="EMBL/GenBank/DDBJ databases">
        <title>Extensive metabolic versatility and redundancy in microbially diverse, dynamic hydrothermal sediments.</title>
        <authorList>
            <person name="Dombrowski N."/>
            <person name="Teske A."/>
            <person name="Baker B.J."/>
        </authorList>
    </citation>
    <scope>NUCLEOTIDE SEQUENCE [LARGE SCALE GENOMIC DNA]</scope>
    <source>
        <strain evidence="1">B79_G16</strain>
    </source>
</reference>
<sequence length="455" mass="52352">MSGLPLISFRRYFDELTDEHIITFEAWTKEAQEKLLPKILAGKSVFTLEACYRKGKTLILKPDSLGFNHRYNQLTLEKANQTLALNLDDELLDLVTQLQDSNIYFELKPYKKIPVSQKKAVYLCELIAIYEADYDFDTAKELLKEYKPADLLLLAVGYKPDSLSLATRLPQFLPLFQYEDKAIHVFMLTPPRYGKTRTAAILRSLSSSYLTVFPSPAKLVYDGAKNTYGLTYFYNTLYIDEIDKVAGGRRQDTFKESYEILLTGMSEGYWLRDVSSKAEDFRNVVSFCFMGNSKSKELGNYTQLSDYSKSARYKIREMFSYVDNPEAFVERLAYCEIITESVQAYKLLNYSEDKRVMYLHPRVARAVIKLLQDGVKEQPVHRNVECELDHHFNAVKSVLNVLEVELSDSTIESLVRGELTFTDVLVSEEKQGSSIDYEELRAPDMSEMLFRDGVS</sequence>
<comment type="caution">
    <text evidence="1">The sequence shown here is derived from an EMBL/GenBank/DDBJ whole genome shotgun (WGS) entry which is preliminary data.</text>
</comment>
<organism evidence="1 2">
    <name type="scientific">candidate division Kazan bacterium</name>
    <dbReference type="NCBI Taxonomy" id="2202143"/>
    <lineage>
        <taxon>Bacteria</taxon>
        <taxon>Bacteria division Kazan-3B-28</taxon>
    </lineage>
</organism>
<dbReference type="EMBL" id="QMNG01000074">
    <property type="protein sequence ID" value="RLC36214.1"/>
    <property type="molecule type" value="Genomic_DNA"/>
</dbReference>
<dbReference type="AlphaFoldDB" id="A0A420ZBD0"/>
<dbReference type="Proteomes" id="UP000281261">
    <property type="component" value="Unassembled WGS sequence"/>
</dbReference>
<proteinExistence type="predicted"/>
<protein>
    <submittedName>
        <fullName evidence="1">Uncharacterized protein</fullName>
    </submittedName>
</protein>
<dbReference type="Pfam" id="PF13337">
    <property type="entry name" value="BrxL_ATPase"/>
    <property type="match status" value="1"/>
</dbReference>